<keyword evidence="1" id="KW-0472">Membrane</keyword>
<keyword evidence="1" id="KW-0812">Transmembrane</keyword>
<gene>
    <name evidence="2" type="ORF">LSP00402_LOCUS141</name>
</gene>
<feature type="transmembrane region" description="Helical" evidence="1">
    <location>
        <begin position="268"/>
        <end position="292"/>
    </location>
</feature>
<dbReference type="AlphaFoldDB" id="A0A7S2X5M6"/>
<name>A0A7S2X5M6_9EUKA</name>
<feature type="transmembrane region" description="Helical" evidence="1">
    <location>
        <begin position="156"/>
        <end position="176"/>
    </location>
</feature>
<sequence>MEADESYLRVVKNVTGQCPEPPPGSLEDKPTYDTNCHRASVGCLPPREWLCEWLCDRPAYTQRMAMRSSRLCEWLCDRPDCRHAAVDGYYTDKALVKNSHFESGYFYRWDQLGDRGSDLSFGAASEAAYGAWSDIFRDSEEAEHDSYVYQLPSFRLFWYTLTTTMLFVSGIILVVGVRWGHLMLSDCLAEQNYDSRAVEHNDGKEMLFLWGVRNYTFASCFLPAFAVVLLYIAVLGILGFVCFMELLRVAIQMQSPRVNAEALVTAHVHLIIPLIVAPFGFLALWAVIIAWWKWWRKWCSKGCNVDDDKKPWDFTENKLYDDFTENEVREVL</sequence>
<feature type="transmembrane region" description="Helical" evidence="1">
    <location>
        <begin position="215"/>
        <end position="247"/>
    </location>
</feature>
<keyword evidence="1" id="KW-1133">Transmembrane helix</keyword>
<protein>
    <submittedName>
        <fullName evidence="2">Uncharacterized protein</fullName>
    </submittedName>
</protein>
<evidence type="ECO:0000256" key="1">
    <source>
        <dbReference type="SAM" id="Phobius"/>
    </source>
</evidence>
<proteinExistence type="predicted"/>
<reference evidence="2" key="1">
    <citation type="submission" date="2021-01" db="EMBL/GenBank/DDBJ databases">
        <authorList>
            <person name="Corre E."/>
            <person name="Pelletier E."/>
            <person name="Niang G."/>
            <person name="Scheremetjew M."/>
            <person name="Finn R."/>
            <person name="Kale V."/>
            <person name="Holt S."/>
            <person name="Cochrane G."/>
            <person name="Meng A."/>
            <person name="Brown T."/>
            <person name="Cohen L."/>
        </authorList>
    </citation>
    <scope>NUCLEOTIDE SEQUENCE</scope>
    <source>
        <strain evidence="2">CCMP622</strain>
    </source>
</reference>
<dbReference type="EMBL" id="HBHP01000195">
    <property type="protein sequence ID" value="CAD9744018.1"/>
    <property type="molecule type" value="Transcribed_RNA"/>
</dbReference>
<accession>A0A7S2X5M6</accession>
<organism evidence="2">
    <name type="scientific">Lotharella oceanica</name>
    <dbReference type="NCBI Taxonomy" id="641309"/>
    <lineage>
        <taxon>Eukaryota</taxon>
        <taxon>Sar</taxon>
        <taxon>Rhizaria</taxon>
        <taxon>Cercozoa</taxon>
        <taxon>Chlorarachniophyceae</taxon>
        <taxon>Lotharella</taxon>
    </lineage>
</organism>
<evidence type="ECO:0000313" key="2">
    <source>
        <dbReference type="EMBL" id="CAD9744018.1"/>
    </source>
</evidence>